<dbReference type="Pfam" id="PF03007">
    <property type="entry name" value="WS_DGAT_cat"/>
    <property type="match status" value="1"/>
</dbReference>
<evidence type="ECO:0000256" key="5">
    <source>
        <dbReference type="ARBA" id="ARBA00022516"/>
    </source>
</evidence>
<keyword evidence="8 11" id="KW-0443">Lipid metabolism</keyword>
<dbReference type="GO" id="GO:0001666">
    <property type="term" value="P:response to hypoxia"/>
    <property type="evidence" value="ECO:0007669"/>
    <property type="project" value="TreeGrafter"/>
</dbReference>
<dbReference type="GO" id="GO:0004144">
    <property type="term" value="F:diacylglycerol O-acyltransferase activity"/>
    <property type="evidence" value="ECO:0007669"/>
    <property type="project" value="UniProtKB-EC"/>
</dbReference>
<dbReference type="SUPFAM" id="SSF52777">
    <property type="entry name" value="CoA-dependent acyltransferases"/>
    <property type="match status" value="2"/>
</dbReference>
<dbReference type="Pfam" id="PF06974">
    <property type="entry name" value="WS_DGAT_C"/>
    <property type="match status" value="1"/>
</dbReference>
<evidence type="ECO:0000256" key="3">
    <source>
        <dbReference type="ARBA" id="ARBA00009587"/>
    </source>
</evidence>
<dbReference type="InterPro" id="IPR014292">
    <property type="entry name" value="Acyl_transf_WS/DGAT"/>
</dbReference>
<evidence type="ECO:0000256" key="10">
    <source>
        <dbReference type="ARBA" id="ARBA00048109"/>
    </source>
</evidence>
<accession>A0A3M2L7B6</accession>
<evidence type="ECO:0000259" key="13">
    <source>
        <dbReference type="Pfam" id="PF06974"/>
    </source>
</evidence>
<feature type="domain" description="O-acyltransferase WSD1 C-terminal" evidence="13">
    <location>
        <begin position="285"/>
        <end position="430"/>
    </location>
</feature>
<dbReference type="InterPro" id="IPR045034">
    <property type="entry name" value="O-acyltransferase_WSD1-like"/>
</dbReference>
<dbReference type="EC" id="2.3.1.20" evidence="4 11"/>
<dbReference type="PANTHER" id="PTHR31650:SF1">
    <property type="entry name" value="WAX ESTER SYNTHASE_DIACYLGLYCEROL ACYLTRANSFERASE 4-RELATED"/>
    <property type="match status" value="1"/>
</dbReference>
<keyword evidence="15" id="KW-1185">Reference proteome</keyword>
<reference evidence="14 15" key="1">
    <citation type="submission" date="2018-10" db="EMBL/GenBank/DDBJ databases">
        <title>Isolation from cow dung.</title>
        <authorList>
            <person name="Ling L."/>
        </authorList>
    </citation>
    <scope>NUCLEOTIDE SEQUENCE [LARGE SCALE GENOMIC DNA]</scope>
    <source>
        <strain evidence="14 15">NEAU-LL90</strain>
    </source>
</reference>
<evidence type="ECO:0000259" key="12">
    <source>
        <dbReference type="Pfam" id="PF03007"/>
    </source>
</evidence>
<dbReference type="OrthoDB" id="9810950at2"/>
<sequence length="442" mass="47875">MTVIHALDTGFLALEDADPRLSLGIGAVAIIAGRPPDRDRFASTLAARVDRMPRLRDRLSTTWLELRAPTWEPDPRFDVAHHIRWTALPAPADLPQLYELVAADIAERLDRDHPLWQCTVVERVGADSWAVIVKAHHVLLDGISGIELFDALSDRAPAPAAPPQPPARRASVLRMLELPLRIPRAVWSSAQTLLPVLYAAAAPGGRTSLSGPVGHARRYAVARTTMSRVRGIAARFDVTVNDVAVAAVAGAYRAALLARHEDPGANPIRVVIPISTRTADAPALGNQVSAMLPELPVDRSSAIRRLRAVHERIAAHRGRGEAAAEQNLLGLADRLPYPLVAWAFRMASRYPQHRIAALATNVPGPAGPLTFQGGEVREILPYIPLGMRLRTTIAILSYAGHLVFGVTGDFDTAPDVERIAAAIEAEIAELDRLHDRSDETTS</sequence>
<dbReference type="GO" id="GO:0019432">
    <property type="term" value="P:triglyceride biosynthetic process"/>
    <property type="evidence" value="ECO:0007669"/>
    <property type="project" value="UniProtKB-UniPathway"/>
</dbReference>
<keyword evidence="6 11" id="KW-0808">Transferase</keyword>
<evidence type="ECO:0000256" key="11">
    <source>
        <dbReference type="RuleBase" id="RU361241"/>
    </source>
</evidence>
<dbReference type="PANTHER" id="PTHR31650">
    <property type="entry name" value="O-ACYLTRANSFERASE (WSD1-LIKE) FAMILY PROTEIN"/>
    <property type="match status" value="1"/>
</dbReference>
<gene>
    <name evidence="14" type="ORF">EBN03_10535</name>
</gene>
<keyword evidence="7 11" id="KW-0319">Glycerol metabolism</keyword>
<dbReference type="GO" id="GO:0071731">
    <property type="term" value="P:response to nitric oxide"/>
    <property type="evidence" value="ECO:0007669"/>
    <property type="project" value="TreeGrafter"/>
</dbReference>
<dbReference type="Proteomes" id="UP000279275">
    <property type="component" value="Unassembled WGS sequence"/>
</dbReference>
<comment type="pathway">
    <text evidence="1 11">Glycerolipid metabolism; triacylglycerol biosynthesis.</text>
</comment>
<name>A0A3M2L7B6_9NOCA</name>
<dbReference type="AlphaFoldDB" id="A0A3M2L7B6"/>
<keyword evidence="5 11" id="KW-0444">Lipid biosynthesis</keyword>
<keyword evidence="9 11" id="KW-0012">Acyltransferase</keyword>
<comment type="similarity">
    <text evidence="3 11">Belongs to the long-chain O-acyltransferase family.</text>
</comment>
<organism evidence="14 15">
    <name type="scientific">Nocardia stercoris</name>
    <dbReference type="NCBI Taxonomy" id="2483361"/>
    <lineage>
        <taxon>Bacteria</taxon>
        <taxon>Bacillati</taxon>
        <taxon>Actinomycetota</taxon>
        <taxon>Actinomycetes</taxon>
        <taxon>Mycobacteriales</taxon>
        <taxon>Nocardiaceae</taxon>
        <taxon>Nocardia</taxon>
    </lineage>
</organism>
<dbReference type="GO" id="GO:0005886">
    <property type="term" value="C:plasma membrane"/>
    <property type="evidence" value="ECO:0007669"/>
    <property type="project" value="TreeGrafter"/>
</dbReference>
<dbReference type="RefSeq" id="WP_122187740.1">
    <property type="nucleotide sequence ID" value="NZ_RFFH01000003.1"/>
</dbReference>
<feature type="domain" description="O-acyltransferase WSD1-like N-terminal" evidence="12">
    <location>
        <begin position="6"/>
        <end position="244"/>
    </location>
</feature>
<dbReference type="InterPro" id="IPR023213">
    <property type="entry name" value="CAT-like_dom_sf"/>
</dbReference>
<evidence type="ECO:0000256" key="4">
    <source>
        <dbReference type="ARBA" id="ARBA00013244"/>
    </source>
</evidence>
<dbReference type="NCBIfam" id="TIGR02946">
    <property type="entry name" value="acyl_WS_DGAT"/>
    <property type="match status" value="1"/>
</dbReference>
<comment type="pathway">
    <text evidence="2">Lipid metabolism.</text>
</comment>
<dbReference type="GO" id="GO:0006071">
    <property type="term" value="P:glycerol metabolic process"/>
    <property type="evidence" value="ECO:0007669"/>
    <property type="project" value="UniProtKB-KW"/>
</dbReference>
<evidence type="ECO:0000256" key="8">
    <source>
        <dbReference type="ARBA" id="ARBA00023098"/>
    </source>
</evidence>
<dbReference type="Gene3D" id="3.30.559.30">
    <property type="entry name" value="Nonribosomal peptide synthetase, condensation domain"/>
    <property type="match status" value="1"/>
</dbReference>
<dbReference type="UniPathway" id="UPA00282"/>
<evidence type="ECO:0000256" key="7">
    <source>
        <dbReference type="ARBA" id="ARBA00022798"/>
    </source>
</evidence>
<evidence type="ECO:0000256" key="1">
    <source>
        <dbReference type="ARBA" id="ARBA00004771"/>
    </source>
</evidence>
<dbReference type="EMBL" id="RFFH01000003">
    <property type="protein sequence ID" value="RMI33541.1"/>
    <property type="molecule type" value="Genomic_DNA"/>
</dbReference>
<dbReference type="Gene3D" id="3.30.559.10">
    <property type="entry name" value="Chloramphenicol acetyltransferase-like domain"/>
    <property type="match status" value="1"/>
</dbReference>
<protein>
    <recommendedName>
        <fullName evidence="4 11">Diacylglycerol O-acyltransferase</fullName>
        <ecNumber evidence="4 11">2.3.1.20</ecNumber>
    </recommendedName>
</protein>
<comment type="caution">
    <text evidence="14">The sequence shown here is derived from an EMBL/GenBank/DDBJ whole genome shotgun (WGS) entry which is preliminary data.</text>
</comment>
<evidence type="ECO:0000256" key="2">
    <source>
        <dbReference type="ARBA" id="ARBA00005189"/>
    </source>
</evidence>
<comment type="catalytic activity">
    <reaction evidence="10 11">
        <text>an acyl-CoA + a 1,2-diacyl-sn-glycerol = a triacyl-sn-glycerol + CoA</text>
        <dbReference type="Rhea" id="RHEA:10868"/>
        <dbReference type="ChEBI" id="CHEBI:17815"/>
        <dbReference type="ChEBI" id="CHEBI:57287"/>
        <dbReference type="ChEBI" id="CHEBI:58342"/>
        <dbReference type="ChEBI" id="CHEBI:64615"/>
        <dbReference type="EC" id="2.3.1.20"/>
    </reaction>
</comment>
<evidence type="ECO:0000313" key="14">
    <source>
        <dbReference type="EMBL" id="RMI33541.1"/>
    </source>
</evidence>
<proteinExistence type="inferred from homology"/>
<evidence type="ECO:0000256" key="9">
    <source>
        <dbReference type="ARBA" id="ARBA00023315"/>
    </source>
</evidence>
<evidence type="ECO:0000313" key="15">
    <source>
        <dbReference type="Proteomes" id="UP000279275"/>
    </source>
</evidence>
<dbReference type="GO" id="GO:0051701">
    <property type="term" value="P:biological process involved in interaction with host"/>
    <property type="evidence" value="ECO:0007669"/>
    <property type="project" value="TreeGrafter"/>
</dbReference>
<evidence type="ECO:0000256" key="6">
    <source>
        <dbReference type="ARBA" id="ARBA00022679"/>
    </source>
</evidence>
<dbReference type="InterPro" id="IPR009721">
    <property type="entry name" value="O-acyltransferase_WSD1_C"/>
</dbReference>
<dbReference type="InterPro" id="IPR004255">
    <property type="entry name" value="O-acyltransferase_WSD1_N"/>
</dbReference>